<reference evidence="3" key="1">
    <citation type="submission" date="2022-12" db="EMBL/GenBank/DDBJ databases">
        <authorList>
            <person name="Webb A."/>
        </authorList>
    </citation>
    <scope>NUCLEOTIDE SEQUENCE</scope>
    <source>
        <strain evidence="3">Hp1</strain>
    </source>
</reference>
<dbReference type="SMART" id="SM00449">
    <property type="entry name" value="SPRY"/>
    <property type="match status" value="1"/>
</dbReference>
<sequence length="414" mass="45783">MPSTGFSDLDDELLAHVLSFSAARDVEALTVASAVVARDVLPQCAHIWAHLFRRRWEALNYPLSGVAGGEALLQLHENLDALFPSSCSTSRKFQLLAHAIVPVPSYADIQETQRTVGYIDAYHRIIALPPRDWTQPHTVDFALDGQMLGNDRCVRANMPFLTTPYVAVYKRFVTEEDKAQGHTRPVYQIGIVTGGYFELSVRERQHRHARVSSLFGHEPMTSIGLVDAKFPLVGKQPGWTRRSHGYHGDDGRYYHGTAFQGQPFGPRFKAGRTIGCGIHTSPTTGTSSIFFSNNGELISTEHGAYLEGEHRNWYPAVGLDSYDALHVNFGQEPFAYSDVADQLFNECNAMGKAVVENLQWYDICDSDGESTEDGRNSSEGDAGNSAGSDMSDDDIRAGLIVRILAMRQAGMDFF</sequence>
<feature type="domain" description="SPRY" evidence="2">
    <location>
        <begin position="189"/>
        <end position="333"/>
    </location>
</feature>
<dbReference type="InterPro" id="IPR013320">
    <property type="entry name" value="ConA-like_dom_sf"/>
</dbReference>
<dbReference type="EMBL" id="CANTFL010000086">
    <property type="protein sequence ID" value="CAI5711644.1"/>
    <property type="molecule type" value="Genomic_DNA"/>
</dbReference>
<dbReference type="PANTHER" id="PTHR12864">
    <property type="entry name" value="RAN BINDING PROTEIN 9-RELATED"/>
    <property type="match status" value="1"/>
</dbReference>
<dbReference type="InterPro" id="IPR003877">
    <property type="entry name" value="SPRY_dom"/>
</dbReference>
<dbReference type="Pfam" id="PF00622">
    <property type="entry name" value="SPRY"/>
    <property type="match status" value="1"/>
</dbReference>
<dbReference type="Proteomes" id="UP001162031">
    <property type="component" value="Unassembled WGS sequence"/>
</dbReference>
<organism evidence="3 4">
    <name type="scientific">Hyaloperonospora brassicae</name>
    <name type="common">Brassica downy mildew</name>
    <name type="synonym">Peronospora brassicae</name>
    <dbReference type="NCBI Taxonomy" id="162125"/>
    <lineage>
        <taxon>Eukaryota</taxon>
        <taxon>Sar</taxon>
        <taxon>Stramenopiles</taxon>
        <taxon>Oomycota</taxon>
        <taxon>Peronosporomycetes</taxon>
        <taxon>Peronosporales</taxon>
        <taxon>Peronosporaceae</taxon>
        <taxon>Hyaloperonospora</taxon>
    </lineage>
</organism>
<evidence type="ECO:0000313" key="4">
    <source>
        <dbReference type="Proteomes" id="UP001162031"/>
    </source>
</evidence>
<dbReference type="InterPro" id="IPR043136">
    <property type="entry name" value="B30.2/SPRY_sf"/>
</dbReference>
<dbReference type="SUPFAM" id="SSF49899">
    <property type="entry name" value="Concanavalin A-like lectins/glucanases"/>
    <property type="match status" value="1"/>
</dbReference>
<proteinExistence type="predicted"/>
<protein>
    <recommendedName>
        <fullName evidence="2">SPRY domain-containing protein</fullName>
    </recommendedName>
</protein>
<dbReference type="Gene3D" id="2.60.120.920">
    <property type="match status" value="1"/>
</dbReference>
<evidence type="ECO:0000259" key="2">
    <source>
        <dbReference type="SMART" id="SM00449"/>
    </source>
</evidence>
<comment type="caution">
    <text evidence="3">The sequence shown here is derived from an EMBL/GenBank/DDBJ whole genome shotgun (WGS) entry which is preliminary data.</text>
</comment>
<feature type="region of interest" description="Disordered" evidence="1">
    <location>
        <begin position="368"/>
        <end position="390"/>
    </location>
</feature>
<dbReference type="InterPro" id="IPR050618">
    <property type="entry name" value="Ubq-SigPath_Reg"/>
</dbReference>
<dbReference type="AlphaFoldDB" id="A0AAV0SZR2"/>
<gene>
    <name evidence="3" type="ORF">HBR001_LOCUS692</name>
</gene>
<name>A0AAV0SZR2_HYABA</name>
<evidence type="ECO:0000256" key="1">
    <source>
        <dbReference type="SAM" id="MobiDB-lite"/>
    </source>
</evidence>
<accession>A0AAV0SZR2</accession>
<dbReference type="CDD" id="cd12885">
    <property type="entry name" value="SPRY_RanBP_like"/>
    <property type="match status" value="1"/>
</dbReference>
<dbReference type="InterPro" id="IPR044736">
    <property type="entry name" value="Gid1/RanBPM/SPLA_SPRY"/>
</dbReference>
<keyword evidence="4" id="KW-1185">Reference proteome</keyword>
<evidence type="ECO:0000313" key="3">
    <source>
        <dbReference type="EMBL" id="CAI5711644.1"/>
    </source>
</evidence>